<comment type="caution">
    <text evidence="1">The sequence shown here is derived from an EMBL/GenBank/DDBJ whole genome shotgun (WGS) entry which is preliminary data.</text>
</comment>
<dbReference type="Gene3D" id="2.40.160.60">
    <property type="entry name" value="Outer membrane protein transport protein (OMPP1/FadL/TodX)"/>
    <property type="match status" value="1"/>
</dbReference>
<dbReference type="RefSeq" id="WP_263545073.1">
    <property type="nucleotide sequence ID" value="NZ_JAOVZO020000003.1"/>
</dbReference>
<dbReference type="Proteomes" id="UP001139971">
    <property type="component" value="Unassembled WGS sequence"/>
</dbReference>
<proteinExistence type="predicted"/>
<evidence type="ECO:0000313" key="1">
    <source>
        <dbReference type="EMBL" id="MDC8011773.1"/>
    </source>
</evidence>
<dbReference type="AlphaFoldDB" id="A0A9X4BH08"/>
<name>A0A9X4BH08_9GAMM</name>
<sequence length="349" mass="38686">MQRWHDYARQAIQPDFSWAEPVERVAPPQVLDLIVASASSTSAYARIGRNSVLGVSVNSSFATGAPARLNSDEAVLQRALPDDSLLQRYVVAPSFTHGWGVNGYWSVSALFAYQRFANATVGTGEFDAYVVPFVAQRPQETSFGRGVRMEAGQALTERLRWTTSYQSRVNMDAFSSYVGVYSDRADFDIPASAGLGLDYALTPSLSVGVDAERLMYSEIRPFTSQALPRRFLAALGSGVSPEFAWDDLNVYSFNALWKNPGFGDFGLRYSTRTQPAPTSALLDQLLGDVSQYSVDLSFVHRTSDYGQFRVVASYAPTQYLLDTPAMRPLTRDALASNRMEYEVVWAMRF</sequence>
<accession>A0A9X4BH08</accession>
<protein>
    <submittedName>
        <fullName evidence="1">Uncharacterized protein</fullName>
    </submittedName>
</protein>
<organism evidence="1 2">
    <name type="scientific">Tahibacter soli</name>
    <dbReference type="NCBI Taxonomy" id="2983605"/>
    <lineage>
        <taxon>Bacteria</taxon>
        <taxon>Pseudomonadati</taxon>
        <taxon>Pseudomonadota</taxon>
        <taxon>Gammaproteobacteria</taxon>
        <taxon>Lysobacterales</taxon>
        <taxon>Rhodanobacteraceae</taxon>
        <taxon>Tahibacter</taxon>
    </lineage>
</organism>
<evidence type="ECO:0000313" key="2">
    <source>
        <dbReference type="Proteomes" id="UP001139971"/>
    </source>
</evidence>
<gene>
    <name evidence="1" type="ORF">OD750_004350</name>
</gene>
<dbReference type="EMBL" id="JAOVZO020000003">
    <property type="protein sequence ID" value="MDC8011773.1"/>
    <property type="molecule type" value="Genomic_DNA"/>
</dbReference>
<reference evidence="1" key="1">
    <citation type="submission" date="2023-02" db="EMBL/GenBank/DDBJ databases">
        <title>Tahibacter soli sp. nov. isolated from soil.</title>
        <authorList>
            <person name="Baek J.H."/>
            <person name="Lee J.K."/>
            <person name="Choi D.G."/>
            <person name="Jeon C.O."/>
        </authorList>
    </citation>
    <scope>NUCLEOTIDE SEQUENCE</scope>
    <source>
        <strain evidence="1">BL</strain>
    </source>
</reference>
<dbReference type="SUPFAM" id="SSF56935">
    <property type="entry name" value="Porins"/>
    <property type="match status" value="1"/>
</dbReference>
<keyword evidence="2" id="KW-1185">Reference proteome</keyword>